<keyword evidence="6" id="KW-0449">Lipoprotein</keyword>
<reference evidence="8" key="2">
    <citation type="journal article" date="2023" name="Microbiol Resour">
        <title>Decontamination and Annotation of the Draft Genome Sequence of the Oomycete Lagenidium giganteum ARSEF 373.</title>
        <authorList>
            <person name="Morgan W.R."/>
            <person name="Tartar A."/>
        </authorList>
    </citation>
    <scope>NUCLEOTIDE SEQUENCE</scope>
    <source>
        <strain evidence="8">ARSEF 373</strain>
    </source>
</reference>
<dbReference type="PROSITE" id="PS00018">
    <property type="entry name" value="EF_HAND_1"/>
    <property type="match status" value="2"/>
</dbReference>
<evidence type="ECO:0000313" key="8">
    <source>
        <dbReference type="EMBL" id="DAZ95200.1"/>
    </source>
</evidence>
<dbReference type="PANTHER" id="PTHR23055">
    <property type="entry name" value="CALCIUM BINDING PROTEINS"/>
    <property type="match status" value="1"/>
</dbReference>
<dbReference type="InterPro" id="IPR018247">
    <property type="entry name" value="EF_Hand_1_Ca_BS"/>
</dbReference>
<sequence>MGNALTAQPDSIIIAQESVLKDYKNATIEDYHTARENYASVQAAYGDKMAISEEEFDEIFSLMCQDTSEHFAMFDPWRAGKIDVMEVFAVAIVYCKSTIEEKIPLLFDLFDFDHSKEISNHELVLLMICSTRGLCKVVGLDRPSTFELEAMAVDAFATIDRDHNGQISLREFSDWALKEPNLIE</sequence>
<evidence type="ECO:0000256" key="2">
    <source>
        <dbReference type="ARBA" id="ARBA00022707"/>
    </source>
</evidence>
<dbReference type="GO" id="GO:0005509">
    <property type="term" value="F:calcium ion binding"/>
    <property type="evidence" value="ECO:0007669"/>
    <property type="project" value="InterPro"/>
</dbReference>
<dbReference type="InterPro" id="IPR011992">
    <property type="entry name" value="EF-hand-dom_pair"/>
</dbReference>
<dbReference type="AlphaFoldDB" id="A0AAV2YML3"/>
<keyword evidence="3" id="KW-0479">Metal-binding</keyword>
<organism evidence="8 9">
    <name type="scientific">Lagenidium giganteum</name>
    <dbReference type="NCBI Taxonomy" id="4803"/>
    <lineage>
        <taxon>Eukaryota</taxon>
        <taxon>Sar</taxon>
        <taxon>Stramenopiles</taxon>
        <taxon>Oomycota</taxon>
        <taxon>Peronosporomycetes</taxon>
        <taxon>Pythiales</taxon>
        <taxon>Pythiaceae</taxon>
    </lineage>
</organism>
<dbReference type="PROSITE" id="PS50222">
    <property type="entry name" value="EF_HAND_2"/>
    <property type="match status" value="2"/>
</dbReference>
<dbReference type="SMART" id="SM00054">
    <property type="entry name" value="EFh"/>
    <property type="match status" value="2"/>
</dbReference>
<keyword evidence="2" id="KW-0519">Myristate</keyword>
<feature type="domain" description="EF-hand" evidence="7">
    <location>
        <begin position="98"/>
        <end position="133"/>
    </location>
</feature>
<evidence type="ECO:0000256" key="6">
    <source>
        <dbReference type="ARBA" id="ARBA00023288"/>
    </source>
</evidence>
<evidence type="ECO:0000256" key="1">
    <source>
        <dbReference type="ARBA" id="ARBA00006049"/>
    </source>
</evidence>
<reference evidence="8" key="1">
    <citation type="submission" date="2022-11" db="EMBL/GenBank/DDBJ databases">
        <authorList>
            <person name="Morgan W.R."/>
            <person name="Tartar A."/>
        </authorList>
    </citation>
    <scope>NUCLEOTIDE SEQUENCE</scope>
    <source>
        <strain evidence="8">ARSEF 373</strain>
    </source>
</reference>
<proteinExistence type="inferred from homology"/>
<dbReference type="PANTHER" id="PTHR23055:SF178">
    <property type="entry name" value="NEUROCALCIN HOMOLOG"/>
    <property type="match status" value="1"/>
</dbReference>
<gene>
    <name evidence="8" type="ORF">N0F65_013045</name>
</gene>
<protein>
    <recommendedName>
        <fullName evidence="7">EF-hand domain-containing protein</fullName>
    </recommendedName>
</protein>
<evidence type="ECO:0000256" key="5">
    <source>
        <dbReference type="ARBA" id="ARBA00022837"/>
    </source>
</evidence>
<dbReference type="SUPFAM" id="SSF47473">
    <property type="entry name" value="EF-hand"/>
    <property type="match status" value="1"/>
</dbReference>
<keyword evidence="4" id="KW-0677">Repeat</keyword>
<evidence type="ECO:0000256" key="3">
    <source>
        <dbReference type="ARBA" id="ARBA00022723"/>
    </source>
</evidence>
<evidence type="ECO:0000256" key="4">
    <source>
        <dbReference type="ARBA" id="ARBA00022737"/>
    </source>
</evidence>
<name>A0AAV2YML3_9STRA</name>
<dbReference type="Proteomes" id="UP001146120">
    <property type="component" value="Unassembled WGS sequence"/>
</dbReference>
<feature type="non-terminal residue" evidence="8">
    <location>
        <position position="184"/>
    </location>
</feature>
<comment type="caution">
    <text evidence="8">The sequence shown here is derived from an EMBL/GenBank/DDBJ whole genome shotgun (WGS) entry which is preliminary data.</text>
</comment>
<evidence type="ECO:0000259" key="7">
    <source>
        <dbReference type="PROSITE" id="PS50222"/>
    </source>
</evidence>
<feature type="domain" description="EF-hand" evidence="7">
    <location>
        <begin position="147"/>
        <end position="182"/>
    </location>
</feature>
<dbReference type="InterPro" id="IPR002048">
    <property type="entry name" value="EF_hand_dom"/>
</dbReference>
<dbReference type="EMBL" id="DAKRPA010000214">
    <property type="protein sequence ID" value="DAZ95200.1"/>
    <property type="molecule type" value="Genomic_DNA"/>
</dbReference>
<keyword evidence="5" id="KW-0106">Calcium</keyword>
<comment type="similarity">
    <text evidence="1">Belongs to the recoverin family.</text>
</comment>
<accession>A0AAV2YML3</accession>
<dbReference type="InterPro" id="IPR028846">
    <property type="entry name" value="Recoverin"/>
</dbReference>
<dbReference type="Gene3D" id="1.10.238.10">
    <property type="entry name" value="EF-hand"/>
    <property type="match status" value="1"/>
</dbReference>
<keyword evidence="9" id="KW-1185">Reference proteome</keyword>
<evidence type="ECO:0000313" key="9">
    <source>
        <dbReference type="Proteomes" id="UP001146120"/>
    </source>
</evidence>